<comment type="caution">
    <text evidence="2">The sequence shown here is derived from an EMBL/GenBank/DDBJ whole genome shotgun (WGS) entry which is preliminary data.</text>
</comment>
<evidence type="ECO:0000313" key="3">
    <source>
        <dbReference type="Proteomes" id="UP001234178"/>
    </source>
</evidence>
<evidence type="ECO:0000313" key="2">
    <source>
        <dbReference type="EMBL" id="KAK4009489.1"/>
    </source>
</evidence>
<gene>
    <name evidence="2" type="ORF">OUZ56_018601</name>
</gene>
<sequence length="489" mass="55680">MVKKGFLLTMLKVATTRVSSKLSCVLMESDLFAIRLTESYQIVLSRKIKGQHHGQKRVFVDPLVATHSILISLEWTHSYLEVNPSPLLNRRNPLVETDERLVIMAANATPSAHNVYCLLVLFDFKEQPPGIASVSAIFKPTLCEDEKDVLALLTLWIESKRQVVVRWPKGDSSHWNLKLYLNNIEDSDHRLGVPVCFSDDKDFLRQKKLDLNKLAVDNLQPKEKVAILSRRQLIYPAQPDQSSKRNHLEKENEDLKLKIRELEEQLKDSTNSTMEDCKTKISTLEEELDQMALQLADRECEAIELREKLESLEKRKQSDDTMNQLASRFQENMEKLQAIVDQHQTNFSSTPSRMSASASSSPRGCNPDEVMVPFHGNISITRASMRRILIAARLGKTEKDLNNTVTTILDAFYSPAELAEYSRTGFITSRWSTWHEGAVVEEATVHAAVGHRLLGCHTNTRKRKLRHPDLNVDDILNEELTRANDSLGM</sequence>
<organism evidence="2 3">
    <name type="scientific">Daphnia magna</name>
    <dbReference type="NCBI Taxonomy" id="35525"/>
    <lineage>
        <taxon>Eukaryota</taxon>
        <taxon>Metazoa</taxon>
        <taxon>Ecdysozoa</taxon>
        <taxon>Arthropoda</taxon>
        <taxon>Crustacea</taxon>
        <taxon>Branchiopoda</taxon>
        <taxon>Diplostraca</taxon>
        <taxon>Cladocera</taxon>
        <taxon>Anomopoda</taxon>
        <taxon>Daphniidae</taxon>
        <taxon>Daphnia</taxon>
    </lineage>
</organism>
<name>A0ABQ9Z9X1_9CRUS</name>
<dbReference type="Proteomes" id="UP001234178">
    <property type="component" value="Unassembled WGS sequence"/>
</dbReference>
<evidence type="ECO:0000256" key="1">
    <source>
        <dbReference type="SAM" id="Coils"/>
    </source>
</evidence>
<keyword evidence="3" id="KW-1185">Reference proteome</keyword>
<protein>
    <recommendedName>
        <fullName evidence="4">BEN domain-containing protein</fullName>
    </recommendedName>
</protein>
<evidence type="ECO:0008006" key="4">
    <source>
        <dbReference type="Google" id="ProtNLM"/>
    </source>
</evidence>
<feature type="coiled-coil region" evidence="1">
    <location>
        <begin position="245"/>
        <end position="346"/>
    </location>
</feature>
<reference evidence="2 3" key="1">
    <citation type="journal article" date="2023" name="Nucleic Acids Res.">
        <title>The hologenome of Daphnia magna reveals possible DNA methylation and microbiome-mediated evolution of the host genome.</title>
        <authorList>
            <person name="Chaturvedi A."/>
            <person name="Li X."/>
            <person name="Dhandapani V."/>
            <person name="Marshall H."/>
            <person name="Kissane S."/>
            <person name="Cuenca-Cambronero M."/>
            <person name="Asole G."/>
            <person name="Calvet F."/>
            <person name="Ruiz-Romero M."/>
            <person name="Marangio P."/>
            <person name="Guigo R."/>
            <person name="Rago D."/>
            <person name="Mirbahai L."/>
            <person name="Eastwood N."/>
            <person name="Colbourne J.K."/>
            <person name="Zhou J."/>
            <person name="Mallon E."/>
            <person name="Orsini L."/>
        </authorList>
    </citation>
    <scope>NUCLEOTIDE SEQUENCE [LARGE SCALE GENOMIC DNA]</scope>
    <source>
        <strain evidence="2">LRV0_1</strain>
    </source>
</reference>
<accession>A0ABQ9Z9X1</accession>
<proteinExistence type="predicted"/>
<dbReference type="EMBL" id="JAOYFB010000003">
    <property type="protein sequence ID" value="KAK4009489.1"/>
    <property type="molecule type" value="Genomic_DNA"/>
</dbReference>
<keyword evidence="1" id="KW-0175">Coiled coil</keyword>